<proteinExistence type="predicted"/>
<feature type="non-terminal residue" evidence="1">
    <location>
        <position position="1"/>
    </location>
</feature>
<keyword evidence="2" id="KW-1185">Reference proteome</keyword>
<sequence>NAPQKYQEVKKPVYSTRPRIQVNPAAYKQVQPYAPRPYVPRPLPAQNVAQYKESFIPRLQPLPPPAPSPVSVPLFPPSPPAPYFPPVPPFQTYPQSQAPVFHPAPAPSYPAPQSQQGCCGGQLVSSQGTLCVPANFDPCSGSQSQPYQRTDGGCGVCSPTCTSACQLVTNQGCGSGDCCTLRWCNRVANRNNKYVAMLRFNPAVHHHFRVVAATQAKYPASAGEANGIIFKGK</sequence>
<protein>
    <submittedName>
        <fullName evidence="1">Uncharacterized protein</fullName>
    </submittedName>
</protein>
<gene>
    <name evidence="1" type="ORF">GCK32_001166</name>
</gene>
<comment type="caution">
    <text evidence="1">The sequence shown here is derived from an EMBL/GenBank/DDBJ whole genome shotgun (WGS) entry which is preliminary data.</text>
</comment>
<reference evidence="1 2" key="1">
    <citation type="submission" date="2019-10" db="EMBL/GenBank/DDBJ databases">
        <title>Assembly and Annotation for the nematode Trichostrongylus colubriformis.</title>
        <authorList>
            <person name="Martin J."/>
        </authorList>
    </citation>
    <scope>NUCLEOTIDE SEQUENCE [LARGE SCALE GENOMIC DNA]</scope>
    <source>
        <strain evidence="1">G859</strain>
        <tissue evidence="1">Whole worm</tissue>
    </source>
</reference>
<dbReference type="AlphaFoldDB" id="A0AAN8F7G7"/>
<accession>A0AAN8F7G7</accession>
<dbReference type="Proteomes" id="UP001331761">
    <property type="component" value="Unassembled WGS sequence"/>
</dbReference>
<organism evidence="1 2">
    <name type="scientific">Trichostrongylus colubriformis</name>
    <name type="common">Black scour worm</name>
    <dbReference type="NCBI Taxonomy" id="6319"/>
    <lineage>
        <taxon>Eukaryota</taxon>
        <taxon>Metazoa</taxon>
        <taxon>Ecdysozoa</taxon>
        <taxon>Nematoda</taxon>
        <taxon>Chromadorea</taxon>
        <taxon>Rhabditida</taxon>
        <taxon>Rhabditina</taxon>
        <taxon>Rhabditomorpha</taxon>
        <taxon>Strongyloidea</taxon>
        <taxon>Trichostrongylidae</taxon>
        <taxon>Trichostrongylus</taxon>
    </lineage>
</organism>
<dbReference type="EMBL" id="WIXE01018464">
    <property type="protein sequence ID" value="KAK5970884.1"/>
    <property type="molecule type" value="Genomic_DNA"/>
</dbReference>
<evidence type="ECO:0000313" key="1">
    <source>
        <dbReference type="EMBL" id="KAK5970884.1"/>
    </source>
</evidence>
<evidence type="ECO:0000313" key="2">
    <source>
        <dbReference type="Proteomes" id="UP001331761"/>
    </source>
</evidence>
<name>A0AAN8F7G7_TRICO</name>